<evidence type="ECO:0000313" key="1">
    <source>
        <dbReference type="EMBL" id="KAJ7338988.1"/>
    </source>
</evidence>
<comment type="caution">
    <text evidence="1">The sequence shown here is derived from an EMBL/GenBank/DDBJ whole genome shotgun (WGS) entry which is preliminary data.</text>
</comment>
<accession>A0A9Q0Y318</accession>
<dbReference type="PANTHER" id="PTHR12669">
    <property type="entry name" value="EUKARYOTIC TRANSLATION INITIATION FACTOR 4E-BINDING PROTEIN"/>
    <property type="match status" value="1"/>
</dbReference>
<dbReference type="Proteomes" id="UP001142489">
    <property type="component" value="Unassembled WGS sequence"/>
</dbReference>
<keyword evidence="2" id="KW-1185">Reference proteome</keyword>
<gene>
    <name evidence="1" type="ORF">JRQ81_012890</name>
</gene>
<dbReference type="OrthoDB" id="9905203at2759"/>
<dbReference type="GO" id="GO:0005737">
    <property type="term" value="C:cytoplasm"/>
    <property type="evidence" value="ECO:0007669"/>
    <property type="project" value="TreeGrafter"/>
</dbReference>
<reference evidence="1" key="1">
    <citation type="journal article" date="2023" name="DNA Res.">
        <title>Chromosome-level genome assembly of Phrynocephalus forsythii using third-generation DNA sequencing and Hi-C analysis.</title>
        <authorList>
            <person name="Qi Y."/>
            <person name="Zhao W."/>
            <person name="Zhao Y."/>
            <person name="Niu C."/>
            <person name="Cao S."/>
            <person name="Zhang Y."/>
        </authorList>
    </citation>
    <scope>NUCLEOTIDE SEQUENCE</scope>
    <source>
        <tissue evidence="1">Muscle</tissue>
    </source>
</reference>
<proteinExistence type="predicted"/>
<dbReference type="AlphaFoldDB" id="A0A9Q0Y318"/>
<dbReference type="PANTHER" id="PTHR12669:SF15">
    <property type="entry name" value="CHROMOSOME 8 OPEN READING FRAME 88"/>
    <property type="match status" value="1"/>
</dbReference>
<organism evidence="1 2">
    <name type="scientific">Phrynocephalus forsythii</name>
    <dbReference type="NCBI Taxonomy" id="171643"/>
    <lineage>
        <taxon>Eukaryota</taxon>
        <taxon>Metazoa</taxon>
        <taxon>Chordata</taxon>
        <taxon>Craniata</taxon>
        <taxon>Vertebrata</taxon>
        <taxon>Euteleostomi</taxon>
        <taxon>Lepidosauria</taxon>
        <taxon>Squamata</taxon>
        <taxon>Bifurcata</taxon>
        <taxon>Unidentata</taxon>
        <taxon>Episquamata</taxon>
        <taxon>Toxicofera</taxon>
        <taxon>Iguania</taxon>
        <taxon>Acrodonta</taxon>
        <taxon>Agamidae</taxon>
        <taxon>Agaminae</taxon>
        <taxon>Phrynocephalus</taxon>
    </lineage>
</organism>
<dbReference type="GO" id="GO:0008190">
    <property type="term" value="F:eukaryotic initiation factor 4E binding"/>
    <property type="evidence" value="ECO:0007669"/>
    <property type="project" value="TreeGrafter"/>
</dbReference>
<name>A0A9Q0Y318_9SAUR</name>
<dbReference type="EMBL" id="JAPFRF010000003">
    <property type="protein sequence ID" value="KAJ7338988.1"/>
    <property type="molecule type" value="Genomic_DNA"/>
</dbReference>
<evidence type="ECO:0000313" key="2">
    <source>
        <dbReference type="Proteomes" id="UP001142489"/>
    </source>
</evidence>
<sequence length="155" mass="17392">MEKKRMIGKSLQPARPVRHLCSHASFPTISATSFSFQHKFPYSNSLCLNNEISLMCKSNGTLVLNEALISGLPEHHKAEVTKERITYSRDFLLKLSEVSLAQKKPEFLPDHPVVLEKPKNHCLLPTSSNGVHLAATDKSILSEKLFSIRNSPTFH</sequence>
<protein>
    <submittedName>
        <fullName evidence="1">Uncharacterized protein</fullName>
    </submittedName>
</protein>
<dbReference type="GO" id="GO:0045947">
    <property type="term" value="P:negative regulation of translational initiation"/>
    <property type="evidence" value="ECO:0007669"/>
    <property type="project" value="TreeGrafter"/>
</dbReference>